<gene>
    <name evidence="3" type="primary">LOC34623502</name>
</gene>
<dbReference type="RefSeq" id="XP_026189974.1">
    <property type="nucleotide sequence ID" value="XM_026334189.1"/>
</dbReference>
<organism evidence="2 3">
    <name type="scientific">Cyclospora cayetanensis</name>
    <dbReference type="NCBI Taxonomy" id="88456"/>
    <lineage>
        <taxon>Eukaryota</taxon>
        <taxon>Sar</taxon>
        <taxon>Alveolata</taxon>
        <taxon>Apicomplexa</taxon>
        <taxon>Conoidasida</taxon>
        <taxon>Coccidia</taxon>
        <taxon>Eucoccidiorida</taxon>
        <taxon>Eimeriorina</taxon>
        <taxon>Eimeriidae</taxon>
        <taxon>Cyclospora</taxon>
    </lineage>
</organism>
<dbReference type="GeneID" id="34623502"/>
<evidence type="ECO:0000313" key="2">
    <source>
        <dbReference type="Proteomes" id="UP000515125"/>
    </source>
</evidence>
<dbReference type="OrthoDB" id="332008at2759"/>
<evidence type="ECO:0000313" key="3">
    <source>
        <dbReference type="RefSeq" id="XP_026189974.1"/>
    </source>
</evidence>
<evidence type="ECO:0000256" key="1">
    <source>
        <dbReference type="SAM" id="MobiDB-lite"/>
    </source>
</evidence>
<feature type="region of interest" description="Disordered" evidence="1">
    <location>
        <begin position="184"/>
        <end position="235"/>
    </location>
</feature>
<reference evidence="3" key="1">
    <citation type="submission" date="2025-08" db="UniProtKB">
        <authorList>
            <consortium name="RefSeq"/>
        </authorList>
    </citation>
    <scope>IDENTIFICATION</scope>
</reference>
<name>A0A6P6RQY7_9EIME</name>
<accession>A0A6P6RQY7</accession>
<keyword evidence="2" id="KW-1185">Reference proteome</keyword>
<sequence>MLRKNYENFVLLKHKQALVTPGPKKAKDFPRGLVIAYPSGHIVSAATRQHFVGLAAPDSFRGTASKVQTSSGPRDAVQMYADWIRRKFRSHETEPPCSMNGCTRFLNFITRADLPQPSHLAEPLEIYLEEFHDYIHLHFPHWTIVYDPEVSPVMAICRVRQDASPAEVLRASEAAAAALTEVDHKQGEPNLSAEQSQREAVSHRGAGTPPRTLERDAMESPAKIQRRSAEANQAWSGGVTEDFAAASSGDVHRAHTRTASRRLMIPLSQQPRHLWPPSSRVASYFRKELSLAAIAAAGSESNANNGAAAAPTTTAAAAAMAELRVVLLIGAAHIVAHCRSQATVAGAGNPDCAAETNYSQAATSAAVSDVWSILRYFVGSAKERFA</sequence>
<proteinExistence type="predicted"/>
<protein>
    <submittedName>
        <fullName evidence="3">Uncharacterized protein LOC34623502</fullName>
    </submittedName>
</protein>
<dbReference type="Proteomes" id="UP000515125">
    <property type="component" value="Unplaced"/>
</dbReference>
<dbReference type="AlphaFoldDB" id="A0A6P6RQY7"/>